<dbReference type="InterPro" id="IPR041805">
    <property type="entry name" value="ASMase/PPN1_MPP"/>
</dbReference>
<dbReference type="GO" id="GO:0008081">
    <property type="term" value="F:phosphoric diester hydrolase activity"/>
    <property type="evidence" value="ECO:0007669"/>
    <property type="project" value="TreeGrafter"/>
</dbReference>
<dbReference type="GO" id="GO:0005615">
    <property type="term" value="C:extracellular space"/>
    <property type="evidence" value="ECO:0007669"/>
    <property type="project" value="TreeGrafter"/>
</dbReference>
<keyword evidence="15" id="KW-1185">Reference proteome</keyword>
<dbReference type="PANTHER" id="PTHR10340">
    <property type="entry name" value="SPHINGOMYELIN PHOSPHODIESTERASE"/>
    <property type="match status" value="1"/>
</dbReference>
<evidence type="ECO:0000256" key="6">
    <source>
        <dbReference type="ARBA" id="ARBA00022729"/>
    </source>
</evidence>
<dbReference type="OrthoDB" id="348678at2759"/>
<feature type="transmembrane region" description="Helical" evidence="10">
    <location>
        <begin position="443"/>
        <end position="462"/>
    </location>
</feature>
<keyword evidence="6 11" id="KW-0732">Signal</keyword>
<keyword evidence="7" id="KW-0378">Hydrolase</keyword>
<dbReference type="EnsemblMetazoa" id="G2276.4">
    <property type="protein sequence ID" value="G2276.4:cds"/>
    <property type="gene ID" value="G2276"/>
</dbReference>
<evidence type="ECO:0000256" key="5">
    <source>
        <dbReference type="ARBA" id="ARBA00022723"/>
    </source>
</evidence>
<evidence type="ECO:0000256" key="3">
    <source>
        <dbReference type="ARBA" id="ARBA00008234"/>
    </source>
</evidence>
<keyword evidence="10" id="KW-1133">Transmembrane helix</keyword>
<dbReference type="CDD" id="cd00842">
    <property type="entry name" value="MPP_ASMase"/>
    <property type="match status" value="1"/>
</dbReference>
<proteinExistence type="inferred from homology"/>
<keyword evidence="8" id="KW-0862">Zinc</keyword>
<keyword evidence="10" id="KW-0812">Transmembrane</keyword>
<evidence type="ECO:0000259" key="13">
    <source>
        <dbReference type="Pfam" id="PF19272"/>
    </source>
</evidence>
<protein>
    <recommendedName>
        <fullName evidence="16">Acid sphingomyelinase-like phosphodiesterase 3b</fullName>
    </recommendedName>
</protein>
<dbReference type="EnsemblMetazoa" id="G2276.5">
    <property type="protein sequence ID" value="G2276.5:cds"/>
    <property type="gene ID" value="G2276"/>
</dbReference>
<dbReference type="EnsemblMetazoa" id="G2276.3">
    <property type="protein sequence ID" value="G2276.3:cds"/>
    <property type="gene ID" value="G2276"/>
</dbReference>
<keyword evidence="10" id="KW-0472">Membrane</keyword>
<evidence type="ECO:0000256" key="2">
    <source>
        <dbReference type="ARBA" id="ARBA00004613"/>
    </source>
</evidence>
<feature type="domain" description="Calcineurin-like phosphoesterase" evidence="12">
    <location>
        <begin position="30"/>
        <end position="279"/>
    </location>
</feature>
<feature type="chain" id="PRO_5042431228" description="Acid sphingomyelinase-like phosphodiesterase 3b" evidence="11">
    <location>
        <begin position="26"/>
        <end position="463"/>
    </location>
</feature>
<comment type="similarity">
    <text evidence="3">Belongs to the acid sphingomyelinase family.</text>
</comment>
<dbReference type="InterPro" id="IPR004843">
    <property type="entry name" value="Calcineurin-like_PHP"/>
</dbReference>
<keyword evidence="5" id="KW-0479">Metal-binding</keyword>
<evidence type="ECO:0000256" key="1">
    <source>
        <dbReference type="ARBA" id="ARBA00001947"/>
    </source>
</evidence>
<organism evidence="14 15">
    <name type="scientific">Magallana gigas</name>
    <name type="common">Pacific oyster</name>
    <name type="synonym">Crassostrea gigas</name>
    <dbReference type="NCBI Taxonomy" id="29159"/>
    <lineage>
        <taxon>Eukaryota</taxon>
        <taxon>Metazoa</taxon>
        <taxon>Spiralia</taxon>
        <taxon>Lophotrochozoa</taxon>
        <taxon>Mollusca</taxon>
        <taxon>Bivalvia</taxon>
        <taxon>Autobranchia</taxon>
        <taxon>Pteriomorphia</taxon>
        <taxon>Ostreida</taxon>
        <taxon>Ostreoidea</taxon>
        <taxon>Ostreidae</taxon>
        <taxon>Magallana</taxon>
    </lineage>
</organism>
<dbReference type="Gene3D" id="3.60.21.10">
    <property type="match status" value="1"/>
</dbReference>
<evidence type="ECO:0008006" key="16">
    <source>
        <dbReference type="Google" id="ProtNLM"/>
    </source>
</evidence>
<dbReference type="AlphaFoldDB" id="A0A8W8K7L6"/>
<dbReference type="PANTHER" id="PTHR10340:SF57">
    <property type="entry name" value="METALLOPHOS DOMAIN-CONTAINING PROTEIN"/>
    <property type="match status" value="1"/>
</dbReference>
<evidence type="ECO:0000256" key="10">
    <source>
        <dbReference type="SAM" id="Phobius"/>
    </source>
</evidence>
<dbReference type="SUPFAM" id="SSF56300">
    <property type="entry name" value="Metallo-dependent phosphatases"/>
    <property type="match status" value="1"/>
</dbReference>
<comment type="cofactor">
    <cofactor evidence="1">
        <name>Zn(2+)</name>
        <dbReference type="ChEBI" id="CHEBI:29105"/>
    </cofactor>
</comment>
<name>A0A8W8K7L6_MAGGI</name>
<feature type="signal peptide" evidence="11">
    <location>
        <begin position="1"/>
        <end position="25"/>
    </location>
</feature>
<evidence type="ECO:0000256" key="9">
    <source>
        <dbReference type="ARBA" id="ARBA00023180"/>
    </source>
</evidence>
<evidence type="ECO:0000313" key="15">
    <source>
        <dbReference type="Proteomes" id="UP000005408"/>
    </source>
</evidence>
<evidence type="ECO:0000256" key="4">
    <source>
        <dbReference type="ARBA" id="ARBA00022525"/>
    </source>
</evidence>
<evidence type="ECO:0000256" key="11">
    <source>
        <dbReference type="SAM" id="SignalP"/>
    </source>
</evidence>
<dbReference type="Pfam" id="PF19272">
    <property type="entry name" value="ASMase_C"/>
    <property type="match status" value="1"/>
</dbReference>
<evidence type="ECO:0000313" key="14">
    <source>
        <dbReference type="EnsemblMetazoa" id="G2276.4:cds"/>
    </source>
</evidence>
<dbReference type="Proteomes" id="UP000005408">
    <property type="component" value="Unassembled WGS sequence"/>
</dbReference>
<accession>A0A8W8K7L6</accession>
<comment type="subcellular location">
    <subcellularLocation>
        <location evidence="2">Secreted</location>
    </subcellularLocation>
</comment>
<evidence type="ECO:0000259" key="12">
    <source>
        <dbReference type="Pfam" id="PF00149"/>
    </source>
</evidence>
<dbReference type="InterPro" id="IPR029052">
    <property type="entry name" value="Metallo-depent_PP-like"/>
</dbReference>
<dbReference type="Pfam" id="PF00149">
    <property type="entry name" value="Metallophos"/>
    <property type="match status" value="1"/>
</dbReference>
<evidence type="ECO:0000256" key="8">
    <source>
        <dbReference type="ARBA" id="ARBA00022833"/>
    </source>
</evidence>
<evidence type="ECO:0000256" key="7">
    <source>
        <dbReference type="ARBA" id="ARBA00022801"/>
    </source>
</evidence>
<reference evidence="14" key="1">
    <citation type="submission" date="2022-08" db="UniProtKB">
        <authorList>
            <consortium name="EnsemblMetazoa"/>
        </authorList>
    </citation>
    <scope>IDENTIFICATION</scope>
    <source>
        <strain evidence="14">05x7-T-G4-1.051#20</strain>
    </source>
</reference>
<dbReference type="InterPro" id="IPR045473">
    <property type="entry name" value="ASM_C"/>
</dbReference>
<sequence length="463" mass="53296">MERAHLLFVLLLVVSAEFQVKCVQAKEGWFLHVTDFHWDYTYGSQDWSCNDNVSNHGLYGDYWCDSPWNLITSAVEAMKNATEDRDADFILWTGDNVLHVGDDKVNIDINDQILGNLTQLLRTHFPTVPVYATYGNHDYYPHDQFPPHNNELYNRTLEQWKSWINDVQQEDNFRKGGYYTVKTTSGIRILALNTNLYYTSDKVTAGLTDPADQFSWMENVLASSNASNEKVIVTGHVPPGMAPPLGTRWMYEDFHQKLNSILYKYSNIIIGMHFGHEHNDNFRVFYDEQDKPVLGLFMAPSVTPWRYKIPSLGVTGKAHNPGFRMIKYDQSTGRHLDLIQYFMDLPESNRMQAPVWKTGYTATSDMSIPDITPASMDLFVKRMADPNGADFKKFYSWRFTSAEHPSIGVCDQSCHARIHCNFIHSSKKKYDQCVNLLTSNATPISLVWFYMFLVIVACFMNIL</sequence>
<dbReference type="OMA" id="PMWEASY"/>
<feature type="domain" description="Sphingomyelin phosphodiesterase C-terminal" evidence="13">
    <location>
        <begin position="291"/>
        <end position="436"/>
    </location>
</feature>
<dbReference type="GO" id="GO:0046872">
    <property type="term" value="F:metal ion binding"/>
    <property type="evidence" value="ECO:0007669"/>
    <property type="project" value="UniProtKB-KW"/>
</dbReference>
<keyword evidence="9" id="KW-0325">Glycoprotein</keyword>
<keyword evidence="4" id="KW-0964">Secreted</keyword>